<dbReference type="EMBL" id="VFFF01000001">
    <property type="protein sequence ID" value="TNY34247.1"/>
    <property type="molecule type" value="Genomic_DNA"/>
</dbReference>
<dbReference type="RefSeq" id="WP_140195429.1">
    <property type="nucleotide sequence ID" value="NZ_CP065915.1"/>
</dbReference>
<protein>
    <submittedName>
        <fullName evidence="4">Acyltransferase</fullName>
    </submittedName>
</protein>
<keyword evidence="1" id="KW-0472">Membrane</keyword>
<dbReference type="Pfam" id="PF19040">
    <property type="entry name" value="SGNH"/>
    <property type="match status" value="1"/>
</dbReference>
<evidence type="ECO:0000259" key="2">
    <source>
        <dbReference type="Pfam" id="PF01757"/>
    </source>
</evidence>
<comment type="caution">
    <text evidence="4">The sequence shown here is derived from an EMBL/GenBank/DDBJ whole genome shotgun (WGS) entry which is preliminary data.</text>
</comment>
<sequence>MKYRSEIDGLRAVAVIPVVLFHAGLESLSGGFVGVDIFFVISGYLITSILIKELKEGRLSIASFYERRVRRILPALTIVVISCLPFAWFWMLPEQLIDFSRSLVAVGTFSSNILFWLETGYFAPESELKPLLHTWSLAVEEQFYLFFPILLLLVWRLGERWVGRILVGLVILSFAACLWMSQTHPTANFYLSLTRFWELALGSLCALTKFSVRGFIAEGAAIIGLFLIALSIVIIDDSVPFPSFWALLPTIGTVLIINFGREGSLVARLLSAKPIVFIGLLSYSTYLWHQPLFAFARLRSVEEPNIMLMLSLALASFGLAFFSWRYVEQPFRSKGDQALVKGRGTVLGVGLAVLASISFLGLMGHWSTGYPNRFEGTMLASSDEFDLPSRRAGYCFYNMNRNRGLETGSNGHDCHLAGGENAETTALLFGDSFAGQWEPFWELIGARLNLDIEVLTTNWCSPTLGEAFTGPRTHPAFQQCLLNRDYLVQELSDFDVVILAGQWHAMATMGYSTALLDTIDYILAESDARVVIMPSPPAVERNSIERLVYTGNGQIIRDQARDSEAESFQSRIAEHYSDEPRVRSISQSDLFPNGRLQDVENGLPYSLDGSHISIYGSRQIASEFLEADGFAELSKFISSPDYQR</sequence>
<feature type="transmembrane region" description="Helical" evidence="1">
    <location>
        <begin position="7"/>
        <end position="25"/>
    </location>
</feature>
<feature type="transmembrane region" description="Helical" evidence="1">
    <location>
        <begin position="266"/>
        <end position="286"/>
    </location>
</feature>
<feature type="domain" description="Acyltransferase 3" evidence="2">
    <location>
        <begin position="6"/>
        <end position="323"/>
    </location>
</feature>
<feature type="transmembrane region" description="Helical" evidence="1">
    <location>
        <begin position="187"/>
        <end position="208"/>
    </location>
</feature>
<evidence type="ECO:0000313" key="4">
    <source>
        <dbReference type="EMBL" id="TNY34247.1"/>
    </source>
</evidence>
<feature type="transmembrane region" description="Helical" evidence="1">
    <location>
        <begin position="345"/>
        <end position="366"/>
    </location>
</feature>
<dbReference type="InterPro" id="IPR002656">
    <property type="entry name" value="Acyl_transf_3_dom"/>
</dbReference>
<keyword evidence="1" id="KW-1133">Transmembrane helix</keyword>
<proteinExistence type="predicted"/>
<reference evidence="4 5" key="1">
    <citation type="submission" date="2019-06" db="EMBL/GenBank/DDBJ databases">
        <title>Genome of new Rhodobacteraceae sp. SM1903.</title>
        <authorList>
            <person name="Ren X."/>
        </authorList>
    </citation>
    <scope>NUCLEOTIDE SEQUENCE [LARGE SCALE GENOMIC DNA]</scope>
    <source>
        <strain evidence="4 5">SM1903</strain>
    </source>
</reference>
<dbReference type="Pfam" id="PF01757">
    <property type="entry name" value="Acyl_transf_3"/>
    <property type="match status" value="1"/>
</dbReference>
<evidence type="ECO:0000256" key="1">
    <source>
        <dbReference type="SAM" id="Phobius"/>
    </source>
</evidence>
<dbReference type="Proteomes" id="UP000314011">
    <property type="component" value="Unassembled WGS sequence"/>
</dbReference>
<dbReference type="OrthoDB" id="9796461at2"/>
<dbReference type="InterPro" id="IPR050879">
    <property type="entry name" value="Acyltransferase_3"/>
</dbReference>
<feature type="transmembrane region" description="Helical" evidence="1">
    <location>
        <begin position="72"/>
        <end position="91"/>
    </location>
</feature>
<dbReference type="InterPro" id="IPR043968">
    <property type="entry name" value="SGNH"/>
</dbReference>
<dbReference type="GO" id="GO:0009103">
    <property type="term" value="P:lipopolysaccharide biosynthetic process"/>
    <property type="evidence" value="ECO:0007669"/>
    <property type="project" value="TreeGrafter"/>
</dbReference>
<dbReference type="AlphaFoldDB" id="A0A5C5GJC2"/>
<feature type="transmembrane region" description="Helical" evidence="1">
    <location>
        <begin position="161"/>
        <end position="181"/>
    </location>
</feature>
<evidence type="ECO:0000313" key="5">
    <source>
        <dbReference type="Proteomes" id="UP000314011"/>
    </source>
</evidence>
<feature type="transmembrane region" description="Helical" evidence="1">
    <location>
        <begin position="306"/>
        <end position="324"/>
    </location>
</feature>
<name>A0A5C5GJC2_9RHOB</name>
<dbReference type="GO" id="GO:0016747">
    <property type="term" value="F:acyltransferase activity, transferring groups other than amino-acyl groups"/>
    <property type="evidence" value="ECO:0007669"/>
    <property type="project" value="InterPro"/>
</dbReference>
<accession>A0A5C5GJC2</accession>
<dbReference type="GO" id="GO:0016020">
    <property type="term" value="C:membrane"/>
    <property type="evidence" value="ECO:0007669"/>
    <property type="project" value="TreeGrafter"/>
</dbReference>
<keyword evidence="5" id="KW-1185">Reference proteome</keyword>
<gene>
    <name evidence="4" type="ORF">FHY64_13630</name>
</gene>
<keyword evidence="1" id="KW-0812">Transmembrane</keyword>
<feature type="transmembrane region" description="Helical" evidence="1">
    <location>
        <begin position="135"/>
        <end position="154"/>
    </location>
</feature>
<feature type="transmembrane region" description="Helical" evidence="1">
    <location>
        <begin position="215"/>
        <end position="235"/>
    </location>
</feature>
<keyword evidence="4" id="KW-0808">Transferase</keyword>
<feature type="domain" description="SGNH" evidence="3">
    <location>
        <begin position="410"/>
        <end position="625"/>
    </location>
</feature>
<dbReference type="PANTHER" id="PTHR23028:SF53">
    <property type="entry name" value="ACYL_TRANSF_3 DOMAIN-CONTAINING PROTEIN"/>
    <property type="match status" value="1"/>
</dbReference>
<feature type="transmembrane region" description="Helical" evidence="1">
    <location>
        <begin position="241"/>
        <end position="259"/>
    </location>
</feature>
<evidence type="ECO:0000259" key="3">
    <source>
        <dbReference type="Pfam" id="PF19040"/>
    </source>
</evidence>
<keyword evidence="4" id="KW-0012">Acyltransferase</keyword>
<dbReference type="PANTHER" id="PTHR23028">
    <property type="entry name" value="ACETYLTRANSFERASE"/>
    <property type="match status" value="1"/>
</dbReference>
<feature type="transmembrane region" description="Helical" evidence="1">
    <location>
        <begin position="31"/>
        <end position="51"/>
    </location>
</feature>
<organism evidence="4 5">
    <name type="scientific">Pelagovum pacificum</name>
    <dbReference type="NCBI Taxonomy" id="2588711"/>
    <lineage>
        <taxon>Bacteria</taxon>
        <taxon>Pseudomonadati</taxon>
        <taxon>Pseudomonadota</taxon>
        <taxon>Alphaproteobacteria</taxon>
        <taxon>Rhodobacterales</taxon>
        <taxon>Paracoccaceae</taxon>
        <taxon>Pelagovum</taxon>
    </lineage>
</organism>